<dbReference type="EMBL" id="BAABKG010000001">
    <property type="protein sequence ID" value="GAA5141356.1"/>
    <property type="molecule type" value="Genomic_DNA"/>
</dbReference>
<evidence type="ECO:0000313" key="2">
    <source>
        <dbReference type="Proteomes" id="UP001500221"/>
    </source>
</evidence>
<accession>A0ABP9P690</accession>
<proteinExistence type="predicted"/>
<evidence type="ECO:0000313" key="1">
    <source>
        <dbReference type="EMBL" id="GAA5141356.1"/>
    </source>
</evidence>
<gene>
    <name evidence="1" type="ORF">GCM10023340_02950</name>
</gene>
<name>A0ABP9P690_9ACTN</name>
<keyword evidence="2" id="KW-1185">Reference proteome</keyword>
<organism evidence="1 2">
    <name type="scientific">Nocardioides marinquilinus</name>
    <dbReference type="NCBI Taxonomy" id="1210400"/>
    <lineage>
        <taxon>Bacteria</taxon>
        <taxon>Bacillati</taxon>
        <taxon>Actinomycetota</taxon>
        <taxon>Actinomycetes</taxon>
        <taxon>Propionibacteriales</taxon>
        <taxon>Nocardioidaceae</taxon>
        <taxon>Nocardioides</taxon>
    </lineage>
</organism>
<dbReference type="Proteomes" id="UP001500221">
    <property type="component" value="Unassembled WGS sequence"/>
</dbReference>
<protein>
    <submittedName>
        <fullName evidence="1">Uncharacterized protein</fullName>
    </submittedName>
</protein>
<reference evidence="2" key="1">
    <citation type="journal article" date="2019" name="Int. J. Syst. Evol. Microbiol.">
        <title>The Global Catalogue of Microorganisms (GCM) 10K type strain sequencing project: providing services to taxonomists for standard genome sequencing and annotation.</title>
        <authorList>
            <consortium name="The Broad Institute Genomics Platform"/>
            <consortium name="The Broad Institute Genome Sequencing Center for Infectious Disease"/>
            <person name="Wu L."/>
            <person name="Ma J."/>
        </authorList>
    </citation>
    <scope>NUCLEOTIDE SEQUENCE [LARGE SCALE GENOMIC DNA]</scope>
    <source>
        <strain evidence="2">JCM 18459</strain>
    </source>
</reference>
<sequence>MARCAGLVSVVVTTVGPTVVAPSTSAQAVAPPSSGGQRFACAGDRWGPPRPLPAAARQQRVAERVRGREGDGWTVRRVRPTHLGVLALVSGDVDAATSALPRVDHVISWTGGWLSDFPPSMRMGVAVSRFLDPVVNDVMRRTRGVPGRGGLAIWVDGTAVVMTWRAPVPRQVRRLAGVRPNGVEVRIVPRPYSQSDFHRAIDRLTDFLDERDEPWTEVGACHSERGLSLHVPGRPDRLGVTDAELLEAAGMPVKVRHGYYAVAD</sequence>
<comment type="caution">
    <text evidence="1">The sequence shown here is derived from an EMBL/GenBank/DDBJ whole genome shotgun (WGS) entry which is preliminary data.</text>
</comment>